<dbReference type="AlphaFoldDB" id="A0A835CE52"/>
<dbReference type="Proteomes" id="UP000634136">
    <property type="component" value="Unassembled WGS sequence"/>
</dbReference>
<keyword evidence="2" id="KW-1185">Reference proteome</keyword>
<evidence type="ECO:0000313" key="2">
    <source>
        <dbReference type="Proteomes" id="UP000634136"/>
    </source>
</evidence>
<proteinExistence type="predicted"/>
<sequence length="171" mass="18760">MHGVGVEGKQVGGILGMFKVKGSMAFWCFGSGERYETFKVEGKVFADKDDVFRVMGNLGPYRAKTSSFLYQGICTIGMQTRTLAPFFPSYNTSWLVHPCAFVLPSLDLDFLPLVGGFPPLILASNKDHTCFLNCLHDSMECPGLPNDRYKLNLPGTMLGVVLSISFLASDT</sequence>
<protein>
    <submittedName>
        <fullName evidence="1">Uncharacterized protein</fullName>
    </submittedName>
</protein>
<dbReference type="EMBL" id="JAAIUW010000003">
    <property type="protein sequence ID" value="KAF7839411.1"/>
    <property type="molecule type" value="Genomic_DNA"/>
</dbReference>
<accession>A0A835CE52</accession>
<comment type="caution">
    <text evidence="1">The sequence shown here is derived from an EMBL/GenBank/DDBJ whole genome shotgun (WGS) entry which is preliminary data.</text>
</comment>
<gene>
    <name evidence="1" type="ORF">G2W53_007893</name>
</gene>
<name>A0A835CE52_9FABA</name>
<organism evidence="1 2">
    <name type="scientific">Senna tora</name>
    <dbReference type="NCBI Taxonomy" id="362788"/>
    <lineage>
        <taxon>Eukaryota</taxon>
        <taxon>Viridiplantae</taxon>
        <taxon>Streptophyta</taxon>
        <taxon>Embryophyta</taxon>
        <taxon>Tracheophyta</taxon>
        <taxon>Spermatophyta</taxon>
        <taxon>Magnoliopsida</taxon>
        <taxon>eudicotyledons</taxon>
        <taxon>Gunneridae</taxon>
        <taxon>Pentapetalae</taxon>
        <taxon>rosids</taxon>
        <taxon>fabids</taxon>
        <taxon>Fabales</taxon>
        <taxon>Fabaceae</taxon>
        <taxon>Caesalpinioideae</taxon>
        <taxon>Cassia clade</taxon>
        <taxon>Senna</taxon>
    </lineage>
</organism>
<reference evidence="1" key="1">
    <citation type="submission" date="2020-09" db="EMBL/GenBank/DDBJ databases">
        <title>Genome-Enabled Discovery of Anthraquinone Biosynthesis in Senna tora.</title>
        <authorList>
            <person name="Kang S.-H."/>
            <person name="Pandey R.P."/>
            <person name="Lee C.-M."/>
            <person name="Sim J.-S."/>
            <person name="Jeong J.-T."/>
            <person name="Choi B.-S."/>
            <person name="Jung M."/>
            <person name="Ginzburg D."/>
            <person name="Zhao K."/>
            <person name="Won S.Y."/>
            <person name="Oh T.-J."/>
            <person name="Yu Y."/>
            <person name="Kim N.-H."/>
            <person name="Lee O.R."/>
            <person name="Lee T.-H."/>
            <person name="Bashyal P."/>
            <person name="Kim T.-S."/>
            <person name="Lee W.-H."/>
            <person name="Kawkins C."/>
            <person name="Kim C.-K."/>
            <person name="Kim J.S."/>
            <person name="Ahn B.O."/>
            <person name="Rhee S.Y."/>
            <person name="Sohng J.K."/>
        </authorList>
    </citation>
    <scope>NUCLEOTIDE SEQUENCE</scope>
    <source>
        <tissue evidence="1">Leaf</tissue>
    </source>
</reference>
<evidence type="ECO:0000313" key="1">
    <source>
        <dbReference type="EMBL" id="KAF7839411.1"/>
    </source>
</evidence>